<gene>
    <name evidence="1" type="ORF">UFOVP325_137</name>
    <name evidence="2" type="ORF">UFOVP430_132</name>
</gene>
<protein>
    <submittedName>
        <fullName evidence="2">Uncharacterized protein</fullName>
    </submittedName>
</protein>
<sequence>MRGGGADNGRFSVDYEAKSIYEGIGEELGATVGVDVDWWRWQEYYLNDNYTDIVDPIYDVSSSTPSKGRRWMLPFKMPVVMAQLIRGTNVMNERGFYTSDTLRLVINVGEVNRFLPTLLTNSNSHIKDRIIYRGQVFVPTRVLPRGSFGYRWAVVTIDCNQMNAEELVNDPQFQAYATPSKSDYRTFGYDVSTYGSDLYGE</sequence>
<dbReference type="EMBL" id="LR796338">
    <property type="protein sequence ID" value="CAB4137907.1"/>
    <property type="molecule type" value="Genomic_DNA"/>
</dbReference>
<proteinExistence type="predicted"/>
<organism evidence="2">
    <name type="scientific">uncultured Caudovirales phage</name>
    <dbReference type="NCBI Taxonomy" id="2100421"/>
    <lineage>
        <taxon>Viruses</taxon>
        <taxon>Duplodnaviria</taxon>
        <taxon>Heunggongvirae</taxon>
        <taxon>Uroviricota</taxon>
        <taxon>Caudoviricetes</taxon>
        <taxon>Peduoviridae</taxon>
        <taxon>Maltschvirus</taxon>
        <taxon>Maltschvirus maltsch</taxon>
    </lineage>
</organism>
<accession>A0A6J5MM75</accession>
<reference evidence="2" key="1">
    <citation type="submission" date="2020-04" db="EMBL/GenBank/DDBJ databases">
        <authorList>
            <person name="Chiriac C."/>
            <person name="Salcher M."/>
            <person name="Ghai R."/>
            <person name="Kavagutti S V."/>
        </authorList>
    </citation>
    <scope>NUCLEOTIDE SEQUENCE</scope>
</reference>
<evidence type="ECO:0000313" key="2">
    <source>
        <dbReference type="EMBL" id="CAB4148165.1"/>
    </source>
</evidence>
<evidence type="ECO:0000313" key="1">
    <source>
        <dbReference type="EMBL" id="CAB4137907.1"/>
    </source>
</evidence>
<name>A0A6J5MM75_9CAUD</name>
<dbReference type="EMBL" id="LR796481">
    <property type="protein sequence ID" value="CAB4148165.1"/>
    <property type="molecule type" value="Genomic_DNA"/>
</dbReference>